<dbReference type="PATRIC" id="fig|217031.6.peg.2814"/>
<reference evidence="1 2" key="1">
    <citation type="submission" date="2015-05" db="EMBL/GenBank/DDBJ databases">
        <title>Comparison of genome.</title>
        <authorList>
            <person name="Zheng Z."/>
            <person name="Sun M."/>
        </authorList>
    </citation>
    <scope>NUCLEOTIDE SEQUENCE [LARGE SCALE GENOMIC DNA]</scope>
    <source>
        <strain evidence="1 2">G25-74</strain>
    </source>
</reference>
<evidence type="ECO:0000313" key="1">
    <source>
        <dbReference type="EMBL" id="OAK70102.1"/>
    </source>
</evidence>
<dbReference type="STRING" id="217031.ABB05_13060"/>
<organism evidence="1 2">
    <name type="scientific">Lederbergia galactosidilytica</name>
    <dbReference type="NCBI Taxonomy" id="217031"/>
    <lineage>
        <taxon>Bacteria</taxon>
        <taxon>Bacillati</taxon>
        <taxon>Bacillota</taxon>
        <taxon>Bacilli</taxon>
        <taxon>Bacillales</taxon>
        <taxon>Bacillaceae</taxon>
        <taxon>Lederbergia</taxon>
    </lineage>
</organism>
<dbReference type="EMBL" id="LDJR01000052">
    <property type="protein sequence ID" value="OAK70102.1"/>
    <property type="molecule type" value="Genomic_DNA"/>
</dbReference>
<dbReference type="RefSeq" id="WP_064468298.1">
    <property type="nucleotide sequence ID" value="NZ_LDJR01000052.1"/>
</dbReference>
<keyword evidence="2" id="KW-1185">Reference proteome</keyword>
<protein>
    <submittedName>
        <fullName evidence="1">Uncharacterized protein</fullName>
    </submittedName>
</protein>
<comment type="caution">
    <text evidence="1">The sequence shown here is derived from an EMBL/GenBank/DDBJ whole genome shotgun (WGS) entry which is preliminary data.</text>
</comment>
<dbReference type="Proteomes" id="UP000077881">
    <property type="component" value="Unassembled WGS sequence"/>
</dbReference>
<accession>A0A177ZQ48</accession>
<evidence type="ECO:0000313" key="2">
    <source>
        <dbReference type="Proteomes" id="UP000077881"/>
    </source>
</evidence>
<dbReference type="OrthoDB" id="2934458at2"/>
<dbReference type="AlphaFoldDB" id="A0A177ZQ48"/>
<proteinExistence type="predicted"/>
<name>A0A177ZQ48_9BACI</name>
<sequence length="69" mass="7698">MTITGINFNYDEGFDKEYTTVDLSFITSGATYNINGPIKVTKDEYQASSVNNDELKTLIKGKIIEDLQA</sequence>
<gene>
    <name evidence="1" type="ORF">ABB05_13060</name>
</gene>